<reference evidence="8" key="1">
    <citation type="submission" date="2022-08" db="EMBL/GenBank/DDBJ databases">
        <authorList>
            <person name="Gutierrez-Valencia J."/>
        </authorList>
    </citation>
    <scope>NUCLEOTIDE SEQUENCE</scope>
</reference>
<accession>A0AAV0NRE7</accession>
<sequence>MYHINIQQHEATQKEAEEHKQPLLSYEPPPTQTPELPRRKPKAKRRARKTMKKTFKATELLTKLLPTGSVLTFQIMSPILTNQGKCQSAISTYMALFLLVLCGLSCFLQCLADSFRDAKGKVRYGLATFSGLWVMDGSVNKLSLAKSRQYRLRFLDFFHATVSVVVFVAVALFDKNVMSCFFREPTEEVKELLSTLRLGIGLVSSLLFLAFPTKRHGIGTPLSQE</sequence>
<evidence type="ECO:0000256" key="4">
    <source>
        <dbReference type="ARBA" id="ARBA00022989"/>
    </source>
</evidence>
<proteinExistence type="inferred from homology"/>
<dbReference type="AlphaFoldDB" id="A0AAV0NRE7"/>
<evidence type="ECO:0000313" key="8">
    <source>
        <dbReference type="EMBL" id="CAI0461200.1"/>
    </source>
</evidence>
<feature type="transmembrane region" description="Helical" evidence="7">
    <location>
        <begin position="60"/>
        <end position="80"/>
    </location>
</feature>
<dbReference type="Pfam" id="PF05078">
    <property type="entry name" value="DUF679"/>
    <property type="match status" value="1"/>
</dbReference>
<evidence type="ECO:0000256" key="6">
    <source>
        <dbReference type="SAM" id="MobiDB-lite"/>
    </source>
</evidence>
<dbReference type="Proteomes" id="UP001154282">
    <property type="component" value="Unassembled WGS sequence"/>
</dbReference>
<comment type="caution">
    <text evidence="8">The sequence shown here is derived from an EMBL/GenBank/DDBJ whole genome shotgun (WGS) entry which is preliminary data.</text>
</comment>
<evidence type="ECO:0000256" key="3">
    <source>
        <dbReference type="ARBA" id="ARBA00022692"/>
    </source>
</evidence>
<dbReference type="GO" id="GO:0016020">
    <property type="term" value="C:membrane"/>
    <property type="evidence" value="ECO:0007669"/>
    <property type="project" value="UniProtKB-SubCell"/>
</dbReference>
<evidence type="ECO:0000256" key="5">
    <source>
        <dbReference type="ARBA" id="ARBA00023136"/>
    </source>
</evidence>
<organism evidence="8 9">
    <name type="scientific">Linum tenue</name>
    <dbReference type="NCBI Taxonomy" id="586396"/>
    <lineage>
        <taxon>Eukaryota</taxon>
        <taxon>Viridiplantae</taxon>
        <taxon>Streptophyta</taxon>
        <taxon>Embryophyta</taxon>
        <taxon>Tracheophyta</taxon>
        <taxon>Spermatophyta</taxon>
        <taxon>Magnoliopsida</taxon>
        <taxon>eudicotyledons</taxon>
        <taxon>Gunneridae</taxon>
        <taxon>Pentapetalae</taxon>
        <taxon>rosids</taxon>
        <taxon>fabids</taxon>
        <taxon>Malpighiales</taxon>
        <taxon>Linaceae</taxon>
        <taxon>Linum</taxon>
    </lineage>
</organism>
<feature type="transmembrane region" description="Helical" evidence="7">
    <location>
        <begin position="92"/>
        <end position="112"/>
    </location>
</feature>
<comment type="subcellular location">
    <subcellularLocation>
        <location evidence="1">Membrane</location>
        <topology evidence="1">Multi-pass membrane protein</topology>
    </subcellularLocation>
</comment>
<protein>
    <submittedName>
        <fullName evidence="8">Uncharacterized protein</fullName>
    </submittedName>
</protein>
<feature type="region of interest" description="Disordered" evidence="6">
    <location>
        <begin position="1"/>
        <end position="49"/>
    </location>
</feature>
<evidence type="ECO:0000256" key="2">
    <source>
        <dbReference type="ARBA" id="ARBA00008707"/>
    </source>
</evidence>
<feature type="compositionally biased region" description="Polar residues" evidence="6">
    <location>
        <begin position="1"/>
        <end position="10"/>
    </location>
</feature>
<feature type="transmembrane region" description="Helical" evidence="7">
    <location>
        <begin position="193"/>
        <end position="211"/>
    </location>
</feature>
<keyword evidence="4 7" id="KW-1133">Transmembrane helix</keyword>
<keyword evidence="3 7" id="KW-0812">Transmembrane</keyword>
<feature type="compositionally biased region" description="Basic and acidic residues" evidence="6">
    <location>
        <begin position="11"/>
        <end position="21"/>
    </location>
</feature>
<comment type="similarity">
    <text evidence="2">Belongs to the plant DMP1 protein family.</text>
</comment>
<keyword evidence="5 7" id="KW-0472">Membrane</keyword>
<feature type="transmembrane region" description="Helical" evidence="7">
    <location>
        <begin position="154"/>
        <end position="173"/>
    </location>
</feature>
<dbReference type="PANTHER" id="PTHR31621">
    <property type="entry name" value="PROTEIN DMP3"/>
    <property type="match status" value="1"/>
</dbReference>
<dbReference type="GO" id="GO:0010256">
    <property type="term" value="P:endomembrane system organization"/>
    <property type="evidence" value="ECO:0007669"/>
    <property type="project" value="TreeGrafter"/>
</dbReference>
<evidence type="ECO:0000313" key="9">
    <source>
        <dbReference type="Proteomes" id="UP001154282"/>
    </source>
</evidence>
<feature type="compositionally biased region" description="Basic residues" evidence="6">
    <location>
        <begin position="39"/>
        <end position="49"/>
    </location>
</feature>
<evidence type="ECO:0000256" key="1">
    <source>
        <dbReference type="ARBA" id="ARBA00004141"/>
    </source>
</evidence>
<dbReference type="InterPro" id="IPR007770">
    <property type="entry name" value="DMP"/>
</dbReference>
<dbReference type="EMBL" id="CAMGYJ010000008">
    <property type="protein sequence ID" value="CAI0461200.1"/>
    <property type="molecule type" value="Genomic_DNA"/>
</dbReference>
<dbReference type="GO" id="GO:0005737">
    <property type="term" value="C:cytoplasm"/>
    <property type="evidence" value="ECO:0007669"/>
    <property type="project" value="UniProtKB-ARBA"/>
</dbReference>
<keyword evidence="9" id="KW-1185">Reference proteome</keyword>
<name>A0AAV0NRE7_9ROSI</name>
<evidence type="ECO:0000256" key="7">
    <source>
        <dbReference type="SAM" id="Phobius"/>
    </source>
</evidence>
<dbReference type="PANTHER" id="PTHR31621:SF6">
    <property type="entry name" value="PROTEIN DMP7"/>
    <property type="match status" value="1"/>
</dbReference>
<gene>
    <name evidence="8" type="ORF">LITE_LOCUS34836</name>
</gene>